<keyword evidence="1" id="KW-0479">Metal-binding</keyword>
<reference evidence="6" key="1">
    <citation type="submission" date="2021-06" db="EMBL/GenBank/DDBJ databases">
        <authorList>
            <person name="Kallberg Y."/>
            <person name="Tangrot J."/>
            <person name="Rosling A."/>
        </authorList>
    </citation>
    <scope>NUCLEOTIDE SEQUENCE</scope>
    <source>
        <strain evidence="6">AZ414A</strain>
    </source>
</reference>
<keyword evidence="7" id="KW-1185">Reference proteome</keyword>
<dbReference type="EMBL" id="CAJVPK010000370">
    <property type="protein sequence ID" value="CAG8500971.1"/>
    <property type="molecule type" value="Genomic_DNA"/>
</dbReference>
<dbReference type="OrthoDB" id="4851849at2759"/>
<sequence length="299" mass="34981">MECSVCKGPTKLCCSRCMKSYYCSRMCQKKDYSKHKIECSPRSADLLVTSVFDDLIPTNEAVLYEYGFNNCIENTRDQCMMLGLYAGLHIYTDHETNAHFLKTIDISNLSERDQKVPFESFSEPKRHIIGLYIIILTNCIPRIELDSWIDFGFASCKYDDDWIGEKEVQLLSLYRELIIKKNCKIDEFNDAYVSGKVLDLLKRKCDNNPWLSENKLVLRGYRQSMKSVYSLKQYVLCEFLGLVNPLRVDYGFMNYRTENEIKNMYPKFDPQELREACIKGKIFNYVKSILPSNELKPIF</sequence>
<name>A0A9N8ZMW4_9GLOM</name>
<dbReference type="Pfam" id="PF01753">
    <property type="entry name" value="zf-MYND"/>
    <property type="match status" value="1"/>
</dbReference>
<accession>A0A9N8ZMW4</accession>
<comment type="caution">
    <text evidence="6">The sequence shown here is derived from an EMBL/GenBank/DDBJ whole genome shotgun (WGS) entry which is preliminary data.</text>
</comment>
<dbReference type="InterPro" id="IPR002893">
    <property type="entry name" value="Znf_MYND"/>
</dbReference>
<dbReference type="Gene3D" id="6.10.140.2220">
    <property type="match status" value="1"/>
</dbReference>
<feature type="domain" description="MYND-type" evidence="5">
    <location>
        <begin position="3"/>
        <end position="39"/>
    </location>
</feature>
<protein>
    <submittedName>
        <fullName evidence="6">6390_t:CDS:1</fullName>
    </submittedName>
</protein>
<evidence type="ECO:0000256" key="2">
    <source>
        <dbReference type="ARBA" id="ARBA00022771"/>
    </source>
</evidence>
<dbReference type="AlphaFoldDB" id="A0A9N8ZMW4"/>
<evidence type="ECO:0000256" key="4">
    <source>
        <dbReference type="PROSITE-ProRule" id="PRU00134"/>
    </source>
</evidence>
<dbReference type="Proteomes" id="UP000789706">
    <property type="component" value="Unassembled WGS sequence"/>
</dbReference>
<organism evidence="6 7">
    <name type="scientific">Diversispora eburnea</name>
    <dbReference type="NCBI Taxonomy" id="1213867"/>
    <lineage>
        <taxon>Eukaryota</taxon>
        <taxon>Fungi</taxon>
        <taxon>Fungi incertae sedis</taxon>
        <taxon>Mucoromycota</taxon>
        <taxon>Glomeromycotina</taxon>
        <taxon>Glomeromycetes</taxon>
        <taxon>Diversisporales</taxon>
        <taxon>Diversisporaceae</taxon>
        <taxon>Diversispora</taxon>
    </lineage>
</organism>
<dbReference type="PROSITE" id="PS01360">
    <property type="entry name" value="ZF_MYND_1"/>
    <property type="match status" value="1"/>
</dbReference>
<evidence type="ECO:0000259" key="5">
    <source>
        <dbReference type="PROSITE" id="PS50865"/>
    </source>
</evidence>
<evidence type="ECO:0000313" key="6">
    <source>
        <dbReference type="EMBL" id="CAG8500971.1"/>
    </source>
</evidence>
<evidence type="ECO:0000313" key="7">
    <source>
        <dbReference type="Proteomes" id="UP000789706"/>
    </source>
</evidence>
<dbReference type="SUPFAM" id="SSF144232">
    <property type="entry name" value="HIT/MYND zinc finger-like"/>
    <property type="match status" value="1"/>
</dbReference>
<evidence type="ECO:0000256" key="3">
    <source>
        <dbReference type="ARBA" id="ARBA00022833"/>
    </source>
</evidence>
<proteinExistence type="predicted"/>
<keyword evidence="3" id="KW-0862">Zinc</keyword>
<dbReference type="GO" id="GO:0008270">
    <property type="term" value="F:zinc ion binding"/>
    <property type="evidence" value="ECO:0007669"/>
    <property type="project" value="UniProtKB-KW"/>
</dbReference>
<gene>
    <name evidence="6" type="ORF">DEBURN_LOCUS4674</name>
</gene>
<evidence type="ECO:0000256" key="1">
    <source>
        <dbReference type="ARBA" id="ARBA00022723"/>
    </source>
</evidence>
<keyword evidence="2 4" id="KW-0863">Zinc-finger</keyword>
<dbReference type="PROSITE" id="PS50865">
    <property type="entry name" value="ZF_MYND_2"/>
    <property type="match status" value="1"/>
</dbReference>